<proteinExistence type="predicted"/>
<protein>
    <submittedName>
        <fullName evidence="1">Uncharacterized protein</fullName>
    </submittedName>
</protein>
<dbReference type="Proteomes" id="UP000245626">
    <property type="component" value="Unassembled WGS sequence"/>
</dbReference>
<dbReference type="EMBL" id="KZ819803">
    <property type="protein sequence ID" value="PWN52005.1"/>
    <property type="molecule type" value="Genomic_DNA"/>
</dbReference>
<reference evidence="1 2" key="1">
    <citation type="journal article" date="2018" name="Mol. Biol. Evol.">
        <title>Broad Genomic Sampling Reveals a Smut Pathogenic Ancestry of the Fungal Clade Ustilaginomycotina.</title>
        <authorList>
            <person name="Kijpornyongpan T."/>
            <person name="Mondo S.J."/>
            <person name="Barry K."/>
            <person name="Sandor L."/>
            <person name="Lee J."/>
            <person name="Lipzen A."/>
            <person name="Pangilinan J."/>
            <person name="LaButti K."/>
            <person name="Hainaut M."/>
            <person name="Henrissat B."/>
            <person name="Grigoriev I.V."/>
            <person name="Spatafora J.W."/>
            <person name="Aime M.C."/>
        </authorList>
    </citation>
    <scope>NUCLEOTIDE SEQUENCE [LARGE SCALE GENOMIC DNA]</scope>
    <source>
        <strain evidence="1 2">SA 807</strain>
    </source>
</reference>
<gene>
    <name evidence="1" type="ORF">IE53DRAFT_26206</name>
</gene>
<keyword evidence="2" id="KW-1185">Reference proteome</keyword>
<evidence type="ECO:0000313" key="1">
    <source>
        <dbReference type="EMBL" id="PWN52005.1"/>
    </source>
</evidence>
<organism evidence="1 2">
    <name type="scientific">Violaceomyces palustris</name>
    <dbReference type="NCBI Taxonomy" id="1673888"/>
    <lineage>
        <taxon>Eukaryota</taxon>
        <taxon>Fungi</taxon>
        <taxon>Dikarya</taxon>
        <taxon>Basidiomycota</taxon>
        <taxon>Ustilaginomycotina</taxon>
        <taxon>Ustilaginomycetes</taxon>
        <taxon>Violaceomycetales</taxon>
        <taxon>Violaceomycetaceae</taxon>
        <taxon>Violaceomyces</taxon>
    </lineage>
</organism>
<accession>A0ACD0P1X5</accession>
<sequence length="124" mass="13585">MVKGDRTSQFPFASTGNFPPLPRPPKILSSSFCRHPSRFLAKRSPQNSSLFSDQPLGRPWKPLLSSLPRRSQNIAEPSNPPGFCFVSLSALAPFPSLSPCPLSFPSSRFLFILFSFGLSKGSSL</sequence>
<evidence type="ECO:0000313" key="2">
    <source>
        <dbReference type="Proteomes" id="UP000245626"/>
    </source>
</evidence>
<name>A0ACD0P1X5_9BASI</name>